<name>A0A2H3CWQ2_ARMGA</name>
<reference evidence="2" key="1">
    <citation type="journal article" date="2017" name="Nat. Ecol. Evol.">
        <title>Genome expansion and lineage-specific genetic innovations in the forest pathogenic fungi Armillaria.</title>
        <authorList>
            <person name="Sipos G."/>
            <person name="Prasanna A.N."/>
            <person name="Walter M.C."/>
            <person name="O'Connor E."/>
            <person name="Balint B."/>
            <person name="Krizsan K."/>
            <person name="Kiss B."/>
            <person name="Hess J."/>
            <person name="Varga T."/>
            <person name="Slot J."/>
            <person name="Riley R."/>
            <person name="Boka B."/>
            <person name="Rigling D."/>
            <person name="Barry K."/>
            <person name="Lee J."/>
            <person name="Mihaltcheva S."/>
            <person name="LaButti K."/>
            <person name="Lipzen A."/>
            <person name="Waldron R."/>
            <person name="Moloney N.M."/>
            <person name="Sperisen C."/>
            <person name="Kredics L."/>
            <person name="Vagvoelgyi C."/>
            <person name="Patrignani A."/>
            <person name="Fitzpatrick D."/>
            <person name="Nagy I."/>
            <person name="Doyle S."/>
            <person name="Anderson J.B."/>
            <person name="Grigoriev I.V."/>
            <person name="Gueldener U."/>
            <person name="Muensterkoetter M."/>
            <person name="Nagy L.G."/>
        </authorList>
    </citation>
    <scope>NUCLEOTIDE SEQUENCE [LARGE SCALE GENOMIC DNA]</scope>
    <source>
        <strain evidence="2">Ar21-2</strain>
    </source>
</reference>
<accession>A0A2H3CWQ2</accession>
<evidence type="ECO:0000313" key="2">
    <source>
        <dbReference type="Proteomes" id="UP000217790"/>
    </source>
</evidence>
<protein>
    <submittedName>
        <fullName evidence="1">Uncharacterized protein</fullName>
    </submittedName>
</protein>
<evidence type="ECO:0000313" key="1">
    <source>
        <dbReference type="EMBL" id="PBK87455.1"/>
    </source>
</evidence>
<organism evidence="1 2">
    <name type="scientific">Armillaria gallica</name>
    <name type="common">Bulbous honey fungus</name>
    <name type="synonym">Armillaria bulbosa</name>
    <dbReference type="NCBI Taxonomy" id="47427"/>
    <lineage>
        <taxon>Eukaryota</taxon>
        <taxon>Fungi</taxon>
        <taxon>Dikarya</taxon>
        <taxon>Basidiomycota</taxon>
        <taxon>Agaricomycotina</taxon>
        <taxon>Agaricomycetes</taxon>
        <taxon>Agaricomycetidae</taxon>
        <taxon>Agaricales</taxon>
        <taxon>Marasmiineae</taxon>
        <taxon>Physalacriaceae</taxon>
        <taxon>Armillaria</taxon>
    </lineage>
</organism>
<sequence>MCTGSSVDRVRRSKTGCFNSMYNLFFRNFHIRVSANGSSTKEIFTFVKKQSIETGRPPLQVVKVRVFGTATDIIEANRTRGPVAKSQIGACELMSLYRDSQHLEDVQITDRLSNSIQQFEVELHVVQEFVKKYRYKTIHHFLYSKPDNDELQRLGIRIDDTPLLFQVLPHTLLP</sequence>
<dbReference type="EMBL" id="KZ293678">
    <property type="protein sequence ID" value="PBK87455.1"/>
    <property type="molecule type" value="Genomic_DNA"/>
</dbReference>
<gene>
    <name evidence="1" type="ORF">ARMGADRAFT_455988</name>
</gene>
<keyword evidence="2" id="KW-1185">Reference proteome</keyword>
<dbReference type="AlphaFoldDB" id="A0A2H3CWQ2"/>
<dbReference type="Proteomes" id="UP000217790">
    <property type="component" value="Unassembled WGS sequence"/>
</dbReference>
<proteinExistence type="predicted"/>
<dbReference type="InParanoid" id="A0A2H3CWQ2"/>